<feature type="domain" description="General secretion pathway GspH" evidence="11">
    <location>
        <begin position="42"/>
        <end position="172"/>
    </location>
</feature>
<evidence type="ECO:0000256" key="5">
    <source>
        <dbReference type="ARBA" id="ARBA00022519"/>
    </source>
</evidence>
<dbReference type="RefSeq" id="WP_036751023.1">
    <property type="nucleotide sequence ID" value="NZ_JAGSGC010000016.1"/>
</dbReference>
<dbReference type="EMBL" id="JMIB01000013">
    <property type="protein sequence ID" value="KDM92161.1"/>
    <property type="molecule type" value="Genomic_DNA"/>
</dbReference>
<dbReference type="OrthoDB" id="5730913at2"/>
<protein>
    <recommendedName>
        <fullName evidence="2">Type II secretion system protein H</fullName>
    </recommendedName>
    <alternativeName>
        <fullName evidence="10">General secretion pathway protein H</fullName>
    </alternativeName>
</protein>
<dbReference type="AlphaFoldDB" id="A0A066RSX4"/>
<dbReference type="Proteomes" id="UP000027192">
    <property type="component" value="Unassembled WGS sequence"/>
</dbReference>
<dbReference type="Pfam" id="PF07963">
    <property type="entry name" value="N_methyl"/>
    <property type="match status" value="1"/>
</dbReference>
<dbReference type="GO" id="GO:0015627">
    <property type="term" value="C:type II protein secretion system complex"/>
    <property type="evidence" value="ECO:0007669"/>
    <property type="project" value="InterPro"/>
</dbReference>
<dbReference type="InterPro" id="IPR045584">
    <property type="entry name" value="Pilin-like"/>
</dbReference>
<dbReference type="STRING" id="1654360.EA58_08025"/>
<comment type="similarity">
    <text evidence="9">Belongs to the GSP H family.</text>
</comment>
<keyword evidence="13" id="KW-1185">Reference proteome</keyword>
<dbReference type="Gene3D" id="3.55.40.10">
    <property type="entry name" value="minor pseudopilin epsh domain"/>
    <property type="match status" value="1"/>
</dbReference>
<gene>
    <name evidence="12" type="ORF">EA58_08025</name>
</gene>
<evidence type="ECO:0000256" key="2">
    <source>
        <dbReference type="ARBA" id="ARBA00021549"/>
    </source>
</evidence>
<evidence type="ECO:0000256" key="9">
    <source>
        <dbReference type="ARBA" id="ARBA00025772"/>
    </source>
</evidence>
<dbReference type="SUPFAM" id="SSF54523">
    <property type="entry name" value="Pili subunits"/>
    <property type="match status" value="1"/>
</dbReference>
<comment type="subcellular location">
    <subcellularLocation>
        <location evidence="1">Cell inner membrane</location>
        <topology evidence="1">Single-pass membrane protein</topology>
    </subcellularLocation>
</comment>
<evidence type="ECO:0000256" key="4">
    <source>
        <dbReference type="ARBA" id="ARBA00022481"/>
    </source>
</evidence>
<sequence>MYRKAAGFTLIELLLVLVLLATSAVAVILTLPAPKDDALKEEAQRFHYLVQLLGEDAMLNGRDYGVRIDRQDYRFFELAPDGWQPLKDSRYFSEVTLPDSLGMEVKIGSNAWQDDDRLFEPGTLFDEDLFADEKEKQTRPPQIIVMASGEFTPFTVTFDASGESNVWRVEADEVGQLHLLAPGETREETKP</sequence>
<evidence type="ECO:0000256" key="1">
    <source>
        <dbReference type="ARBA" id="ARBA00004377"/>
    </source>
</evidence>
<dbReference type="InterPro" id="IPR002416">
    <property type="entry name" value="T2SS_protein-GspH"/>
</dbReference>
<reference evidence="12 13" key="1">
    <citation type="submission" date="2014-04" db="EMBL/GenBank/DDBJ databases">
        <title>Draft genome sequence of Photobacterium halotolerans S2753: a solonamide, ngercheumicin and holomycin producer.</title>
        <authorList>
            <person name="Machado H.R."/>
            <person name="Gram L."/>
        </authorList>
    </citation>
    <scope>NUCLEOTIDE SEQUENCE [LARGE SCALE GENOMIC DNA]</scope>
    <source>
        <strain evidence="12 13">S2753</strain>
    </source>
</reference>
<keyword evidence="6" id="KW-0812">Transmembrane</keyword>
<dbReference type="PROSITE" id="PS00409">
    <property type="entry name" value="PROKAR_NTER_METHYL"/>
    <property type="match status" value="1"/>
</dbReference>
<evidence type="ECO:0000313" key="13">
    <source>
        <dbReference type="Proteomes" id="UP000027192"/>
    </source>
</evidence>
<evidence type="ECO:0000259" key="11">
    <source>
        <dbReference type="Pfam" id="PF12019"/>
    </source>
</evidence>
<evidence type="ECO:0000313" key="12">
    <source>
        <dbReference type="EMBL" id="KDM92161.1"/>
    </source>
</evidence>
<name>A0A066RSX4_9GAMM</name>
<evidence type="ECO:0000256" key="10">
    <source>
        <dbReference type="ARBA" id="ARBA00030775"/>
    </source>
</evidence>
<organism evidence="12 13">
    <name type="scientific">Photobacterium galatheae</name>
    <dbReference type="NCBI Taxonomy" id="1654360"/>
    <lineage>
        <taxon>Bacteria</taxon>
        <taxon>Pseudomonadati</taxon>
        <taxon>Pseudomonadota</taxon>
        <taxon>Gammaproteobacteria</taxon>
        <taxon>Vibrionales</taxon>
        <taxon>Vibrionaceae</taxon>
        <taxon>Photobacterium</taxon>
    </lineage>
</organism>
<evidence type="ECO:0000256" key="7">
    <source>
        <dbReference type="ARBA" id="ARBA00022989"/>
    </source>
</evidence>
<dbReference type="Pfam" id="PF12019">
    <property type="entry name" value="GspH"/>
    <property type="match status" value="1"/>
</dbReference>
<keyword evidence="5" id="KW-0997">Cell inner membrane</keyword>
<keyword evidence="7" id="KW-1133">Transmembrane helix</keyword>
<keyword evidence="3" id="KW-1003">Cell membrane</keyword>
<accession>A0A066RSX4</accession>
<evidence type="ECO:0000256" key="8">
    <source>
        <dbReference type="ARBA" id="ARBA00023136"/>
    </source>
</evidence>
<keyword evidence="8" id="KW-0472">Membrane</keyword>
<dbReference type="InterPro" id="IPR012902">
    <property type="entry name" value="N_methyl_site"/>
</dbReference>
<dbReference type="NCBIfam" id="TIGR02532">
    <property type="entry name" value="IV_pilin_GFxxxE"/>
    <property type="match status" value="1"/>
</dbReference>
<keyword evidence="4" id="KW-0488">Methylation</keyword>
<dbReference type="GO" id="GO:0005886">
    <property type="term" value="C:plasma membrane"/>
    <property type="evidence" value="ECO:0007669"/>
    <property type="project" value="UniProtKB-SubCell"/>
</dbReference>
<evidence type="ECO:0000256" key="6">
    <source>
        <dbReference type="ARBA" id="ARBA00022692"/>
    </source>
</evidence>
<comment type="caution">
    <text evidence="12">The sequence shown here is derived from an EMBL/GenBank/DDBJ whole genome shotgun (WGS) entry which is preliminary data.</text>
</comment>
<dbReference type="InterPro" id="IPR022346">
    <property type="entry name" value="T2SS_GspH"/>
</dbReference>
<evidence type="ECO:0000256" key="3">
    <source>
        <dbReference type="ARBA" id="ARBA00022475"/>
    </source>
</evidence>
<dbReference type="InterPro" id="IPR049875">
    <property type="entry name" value="TypeII_GspH"/>
</dbReference>
<proteinExistence type="inferred from homology"/>
<dbReference type="GO" id="GO:0015628">
    <property type="term" value="P:protein secretion by the type II secretion system"/>
    <property type="evidence" value="ECO:0007669"/>
    <property type="project" value="InterPro"/>
</dbReference>
<dbReference type="NCBIfam" id="TIGR01708">
    <property type="entry name" value="typeII_sec_gspH"/>
    <property type="match status" value="1"/>
</dbReference>
<dbReference type="PRINTS" id="PR00885">
    <property type="entry name" value="BCTERIALGSPH"/>
</dbReference>